<evidence type="ECO:0000259" key="9">
    <source>
        <dbReference type="SMART" id="SM00454"/>
    </source>
</evidence>
<dbReference type="SMART" id="SM00454">
    <property type="entry name" value="SAM"/>
    <property type="match status" value="1"/>
</dbReference>
<keyword evidence="11" id="KW-1185">Reference proteome</keyword>
<dbReference type="PANTHER" id="PTHR12515:SF5">
    <property type="entry name" value="PROTEIN SMAUG"/>
    <property type="match status" value="1"/>
</dbReference>
<keyword evidence="4" id="KW-0963">Cytoplasm</keyword>
<accession>G0W5D9</accession>
<feature type="compositionally biased region" description="Low complexity" evidence="8">
    <location>
        <begin position="487"/>
        <end position="505"/>
    </location>
</feature>
<name>G0W5D9_NAUDC</name>
<dbReference type="GO" id="GO:0005829">
    <property type="term" value="C:cytosol"/>
    <property type="evidence" value="ECO:0007669"/>
    <property type="project" value="UniProtKB-SubCell"/>
</dbReference>
<evidence type="ECO:0000256" key="1">
    <source>
        <dbReference type="ARBA" id="ARBA00004201"/>
    </source>
</evidence>
<dbReference type="GO" id="GO:0003729">
    <property type="term" value="F:mRNA binding"/>
    <property type="evidence" value="ECO:0007669"/>
    <property type="project" value="InterPro"/>
</dbReference>
<dbReference type="eggNOG" id="KOG3791">
    <property type="taxonomic scope" value="Eukaryota"/>
</dbReference>
<feature type="compositionally biased region" description="Polar residues" evidence="8">
    <location>
        <begin position="8"/>
        <end position="20"/>
    </location>
</feature>
<dbReference type="GO" id="GO:0000932">
    <property type="term" value="C:P-body"/>
    <property type="evidence" value="ECO:0007669"/>
    <property type="project" value="UniProtKB-SubCell"/>
</dbReference>
<dbReference type="OrthoDB" id="2155283at2759"/>
<dbReference type="SUPFAM" id="SSF47769">
    <property type="entry name" value="SAM/Pointed domain"/>
    <property type="match status" value="1"/>
</dbReference>
<feature type="compositionally biased region" description="Low complexity" evidence="8">
    <location>
        <begin position="340"/>
        <end position="350"/>
    </location>
</feature>
<proteinExistence type="inferred from homology"/>
<dbReference type="InterPro" id="IPR037635">
    <property type="entry name" value="VTS1_SAM"/>
</dbReference>
<sequence length="723" mass="80770">MPNPFEDVQNSRPQSPGTAKNNNNTYNLNSTIPRGIHPGAVLLSPQSSSMSISNSTNRILLSPNVHENSSSLSMSFTDLLDQQPFMLDLPNRSTVSSPPLTMHDVSQQYNVPKTSSSNPTPNLNSITVGSTSLLSSPKPLPLPTTVENINDFINTQPSIPSATLKNSLQTSFDQTTNEPRISNHLNIPINNQSVSTINNNANNFNNDINQLCSWITLLTVSQQKQVLDNIFSVLSVEALQHLKLKLLTNSSNTVNGSNTSHRGSNKTTPNNSKIPNSPPHTHPHPQVPTIASPVPNRYPRSDIKHQRIDQVMNLDAIFSSHNNGTDNTGDSKFVERSPLQQQQQAQQNYQKGGHPSILYQQWSPPPISSSQPIYDYIKESRQRPKSAEPRVLMGNTSPSLSYSQESINNIMESSKNSILKGSLASLQNDLNANNTHSNNMATGSDNSINTKNITTNSNNNISYCKHDNNNNNNSNYSNLHTQPQTTSNYVQNYNNNNNNHVSNNISNSYQYQQYGNNQHSQFHPHHHRHNINSKHVNMNKNRPTSPLSSSTISTQIALETAPTASEDLAYRNISIYKNHNNNNNNNNNNNLDIYDMNYRHHNKLRTSNNNNNNNSSNSNNTMVDSSTENNNFNNTAINNSMNAKNLTDPRLLTNVPLWLKSLRLHKYSDILEKYSWLELIDLDDSTLENNGVSALGARRKLLKAFGIVKDYKERGLIDERAFI</sequence>
<feature type="region of interest" description="Disordered" evidence="8">
    <location>
        <begin position="603"/>
        <end position="636"/>
    </location>
</feature>
<evidence type="ECO:0000256" key="2">
    <source>
        <dbReference type="ARBA" id="ARBA00004514"/>
    </source>
</evidence>
<dbReference type="Pfam" id="PF07647">
    <property type="entry name" value="SAM_2"/>
    <property type="match status" value="1"/>
</dbReference>
<organism evidence="10 11">
    <name type="scientific">Naumovozyma dairenensis (strain ATCC 10597 / BCRC 20456 / CBS 421 / NBRC 0211 / NRRL Y-12639)</name>
    <name type="common">Saccharomyces dairenensis</name>
    <dbReference type="NCBI Taxonomy" id="1071378"/>
    <lineage>
        <taxon>Eukaryota</taxon>
        <taxon>Fungi</taxon>
        <taxon>Dikarya</taxon>
        <taxon>Ascomycota</taxon>
        <taxon>Saccharomycotina</taxon>
        <taxon>Saccharomycetes</taxon>
        <taxon>Saccharomycetales</taxon>
        <taxon>Saccharomycetaceae</taxon>
        <taxon>Naumovozyma</taxon>
    </lineage>
</organism>
<evidence type="ECO:0000256" key="4">
    <source>
        <dbReference type="ARBA" id="ARBA00022490"/>
    </source>
</evidence>
<evidence type="ECO:0000256" key="6">
    <source>
        <dbReference type="ARBA" id="ARBA00024046"/>
    </source>
</evidence>
<evidence type="ECO:0000256" key="3">
    <source>
        <dbReference type="ARBA" id="ARBA00007325"/>
    </source>
</evidence>
<feature type="region of interest" description="Disordered" evidence="8">
    <location>
        <begin position="380"/>
        <end position="402"/>
    </location>
</feature>
<dbReference type="CDD" id="cd09556">
    <property type="entry name" value="SAM_VTS1_fungal"/>
    <property type="match status" value="1"/>
</dbReference>
<dbReference type="InterPro" id="IPR001660">
    <property type="entry name" value="SAM"/>
</dbReference>
<feature type="region of interest" description="Disordered" evidence="8">
    <location>
        <begin position="430"/>
        <end position="505"/>
    </location>
</feature>
<comment type="similarity">
    <text evidence="3">Belongs to the VTS1 family.</text>
</comment>
<feature type="domain" description="SAM" evidence="9">
    <location>
        <begin position="647"/>
        <end position="711"/>
    </location>
</feature>
<feature type="compositionally biased region" description="Polar residues" evidence="8">
    <location>
        <begin position="319"/>
        <end position="330"/>
    </location>
</feature>
<keyword evidence="5" id="KW-0694">RNA-binding</keyword>
<gene>
    <name evidence="10" type="primary">NDAI0A08740</name>
    <name evidence="10" type="ordered locus">NDAI_0A08740</name>
</gene>
<dbReference type="PANTHER" id="PTHR12515">
    <property type="entry name" value="STERILE ALPHA MOTIF DOMAIN CONTAINING PROTEIN 4-RELATED"/>
    <property type="match status" value="1"/>
</dbReference>
<evidence type="ECO:0000256" key="5">
    <source>
        <dbReference type="ARBA" id="ARBA00022884"/>
    </source>
</evidence>
<feature type="compositionally biased region" description="Low complexity" evidence="8">
    <location>
        <begin position="607"/>
        <end position="620"/>
    </location>
</feature>
<dbReference type="RefSeq" id="XP_003668270.1">
    <property type="nucleotide sequence ID" value="XM_003668222.1"/>
</dbReference>
<dbReference type="InterPro" id="IPR013761">
    <property type="entry name" value="SAM/pointed_sf"/>
</dbReference>
<dbReference type="HOGENOM" id="CLU_382661_0_0_1"/>
<dbReference type="InterPro" id="IPR050897">
    <property type="entry name" value="SMAUG/VTS1_RNA-bind"/>
</dbReference>
<feature type="compositionally biased region" description="Low complexity" evidence="8">
    <location>
        <begin position="446"/>
        <end position="462"/>
    </location>
</feature>
<dbReference type="GO" id="GO:0000289">
    <property type="term" value="P:nuclear-transcribed mRNA poly(A) tail shortening"/>
    <property type="evidence" value="ECO:0007669"/>
    <property type="project" value="TreeGrafter"/>
</dbReference>
<dbReference type="Gene3D" id="1.10.150.50">
    <property type="entry name" value="Transcription Factor, Ets-1"/>
    <property type="match status" value="1"/>
</dbReference>
<dbReference type="AlphaFoldDB" id="G0W5D9"/>
<feature type="region of interest" description="Disordered" evidence="8">
    <location>
        <begin position="250"/>
        <end position="300"/>
    </location>
</feature>
<evidence type="ECO:0000313" key="10">
    <source>
        <dbReference type="EMBL" id="CCD23027.1"/>
    </source>
</evidence>
<dbReference type="KEGG" id="ndi:NDAI_0A08740"/>
<dbReference type="GeneID" id="11493915"/>
<feature type="compositionally biased region" description="Low complexity" evidence="8">
    <location>
        <begin position="469"/>
        <end position="478"/>
    </location>
</feature>
<feature type="region of interest" description="Disordered" evidence="8">
    <location>
        <begin position="318"/>
        <end position="365"/>
    </location>
</feature>
<evidence type="ECO:0000256" key="8">
    <source>
        <dbReference type="SAM" id="MobiDB-lite"/>
    </source>
</evidence>
<feature type="compositionally biased region" description="Polar residues" evidence="8">
    <location>
        <begin position="261"/>
        <end position="275"/>
    </location>
</feature>
<comment type="subunit">
    <text evidence="6">Monomer. Binds to RNA.</text>
</comment>
<feature type="region of interest" description="Disordered" evidence="8">
    <location>
        <begin position="1"/>
        <end position="28"/>
    </location>
</feature>
<feature type="compositionally biased region" description="Polar residues" evidence="8">
    <location>
        <begin position="430"/>
        <end position="445"/>
    </location>
</feature>
<reference evidence="10 11" key="1">
    <citation type="journal article" date="2011" name="Proc. Natl. Acad. Sci. U.S.A.">
        <title>Evolutionary erosion of yeast sex chromosomes by mating-type switching accidents.</title>
        <authorList>
            <person name="Gordon J.L."/>
            <person name="Armisen D."/>
            <person name="Proux-Wera E."/>
            <person name="Oheigeartaigh S.S."/>
            <person name="Byrne K.P."/>
            <person name="Wolfe K.H."/>
        </authorList>
    </citation>
    <scope>NUCLEOTIDE SEQUENCE [LARGE SCALE GENOMIC DNA]</scope>
    <source>
        <strain evidence="11">ATCC 10597 / BCRC 20456 / CBS 421 / NBRC 0211 / NRRL Y-12639</strain>
    </source>
</reference>
<feature type="compositionally biased region" description="Low complexity" evidence="8">
    <location>
        <begin position="250"/>
        <end position="260"/>
    </location>
</feature>
<comment type="subcellular location">
    <subcellularLocation>
        <location evidence="1">Cytoplasm</location>
        <location evidence="1">P-body</location>
    </subcellularLocation>
    <subcellularLocation>
        <location evidence="2">Cytoplasm</location>
        <location evidence="2">Cytosol</location>
    </subcellularLocation>
</comment>
<dbReference type="OMA" id="RHNINSK"/>
<dbReference type="Proteomes" id="UP000000689">
    <property type="component" value="Chromosome 1"/>
</dbReference>
<dbReference type="EMBL" id="HE580267">
    <property type="protein sequence ID" value="CCD23027.1"/>
    <property type="molecule type" value="Genomic_DNA"/>
</dbReference>
<protein>
    <recommendedName>
        <fullName evidence="7">RNA-binding protein VTS1</fullName>
    </recommendedName>
</protein>
<evidence type="ECO:0000313" key="11">
    <source>
        <dbReference type="Proteomes" id="UP000000689"/>
    </source>
</evidence>
<evidence type="ECO:0000256" key="7">
    <source>
        <dbReference type="ARBA" id="ARBA00024136"/>
    </source>
</evidence>